<keyword evidence="5" id="KW-0963">Cytoplasm</keyword>
<dbReference type="GO" id="GO:0000917">
    <property type="term" value="P:division septum assembly"/>
    <property type="evidence" value="ECO:0007669"/>
    <property type="project" value="UniProtKB-KW"/>
</dbReference>
<dbReference type="PANTHER" id="PTHR35798:SF1">
    <property type="entry name" value="CELL DIVISION PROTEIN SEPF"/>
    <property type="match status" value="1"/>
</dbReference>
<comment type="caution">
    <text evidence="7">The sequence shown here is derived from an EMBL/GenBank/DDBJ whole genome shotgun (WGS) entry which is preliminary data.</text>
</comment>
<dbReference type="Proteomes" id="UP000886819">
    <property type="component" value="Unassembled WGS sequence"/>
</dbReference>
<protein>
    <recommendedName>
        <fullName evidence="5">Cell division protein SepF</fullName>
    </recommendedName>
</protein>
<dbReference type="InterPro" id="IPR038594">
    <property type="entry name" value="SepF-like_sf"/>
</dbReference>
<comment type="subcellular location">
    <subcellularLocation>
        <location evidence="5">Cytoplasm</location>
    </subcellularLocation>
    <text evidence="5">Localizes to the division site, in a FtsZ-dependent manner.</text>
</comment>
<feature type="region of interest" description="Disordered" evidence="6">
    <location>
        <begin position="20"/>
        <end position="76"/>
    </location>
</feature>
<dbReference type="InterPro" id="IPR023052">
    <property type="entry name" value="Cell_div_SepF"/>
</dbReference>
<evidence type="ECO:0000256" key="4">
    <source>
        <dbReference type="ARBA" id="ARBA00044936"/>
    </source>
</evidence>
<sequence length="208" mass="23249">MAFADVLQKIGRIIGLYSEDDTGYDEQEGEYIQQEPPEYDQPEQPVYTTMGMNGSYTSSGARPKPQRGGRESARQGWRIHQAPSQPRYAPDNVIPMPEREDVEEVEPPLAGGGRSSTIIFCVRRKDDSSQIINYLLTGVNVILNFEELDDGQVQRVLDMVSGAAFALRGTVERISHRNYLVAPTGVEIVRSEAENLNVRRDGTYGGRR</sequence>
<gene>
    <name evidence="5" type="primary">sepF</name>
    <name evidence="7" type="ORF">IAA66_10885</name>
</gene>
<comment type="subunit">
    <text evidence="5">Homodimer. Interacts with FtsZ.</text>
</comment>
<comment type="similarity">
    <text evidence="5">Belongs to the SepF family.</text>
</comment>
<name>A0A9D0Z066_9FIRM</name>
<dbReference type="Gene3D" id="3.30.110.150">
    <property type="entry name" value="SepF-like protein"/>
    <property type="match status" value="1"/>
</dbReference>
<reference evidence="7" key="2">
    <citation type="journal article" date="2021" name="PeerJ">
        <title>Extensive microbial diversity within the chicken gut microbiome revealed by metagenomics and culture.</title>
        <authorList>
            <person name="Gilroy R."/>
            <person name="Ravi A."/>
            <person name="Getino M."/>
            <person name="Pursley I."/>
            <person name="Horton D.L."/>
            <person name="Alikhan N.F."/>
            <person name="Baker D."/>
            <person name="Gharbi K."/>
            <person name="Hall N."/>
            <person name="Watson M."/>
            <person name="Adriaenssens E.M."/>
            <person name="Foster-Nyarko E."/>
            <person name="Jarju S."/>
            <person name="Secka A."/>
            <person name="Antonio M."/>
            <person name="Oren A."/>
            <person name="Chaudhuri R.R."/>
            <person name="La Ragione R."/>
            <person name="Hildebrand F."/>
            <person name="Pallen M.J."/>
        </authorList>
    </citation>
    <scope>NUCLEOTIDE SEQUENCE</scope>
    <source>
        <strain evidence="7">ChiHile30-977</strain>
    </source>
</reference>
<dbReference type="EMBL" id="DVFI01000151">
    <property type="protein sequence ID" value="HIQ64065.1"/>
    <property type="molecule type" value="Genomic_DNA"/>
</dbReference>
<dbReference type="HAMAP" id="MF_01197">
    <property type="entry name" value="SepF"/>
    <property type="match status" value="1"/>
</dbReference>
<comment type="function">
    <text evidence="4 5">Cell division protein that is part of the divisome complex and is recruited early to the Z-ring. Probably stimulates Z-ring formation, perhaps through the cross-linking of FtsZ protofilaments. Its function overlaps with FtsA.</text>
</comment>
<evidence type="ECO:0000256" key="1">
    <source>
        <dbReference type="ARBA" id="ARBA00022618"/>
    </source>
</evidence>
<dbReference type="AlphaFoldDB" id="A0A9D0Z066"/>
<keyword evidence="2 5" id="KW-0717">Septation</keyword>
<keyword evidence="3 5" id="KW-0131">Cell cycle</keyword>
<proteinExistence type="inferred from homology"/>
<evidence type="ECO:0000313" key="8">
    <source>
        <dbReference type="Proteomes" id="UP000886819"/>
    </source>
</evidence>
<keyword evidence="1 5" id="KW-0132">Cell division</keyword>
<evidence type="ECO:0000256" key="3">
    <source>
        <dbReference type="ARBA" id="ARBA00023306"/>
    </source>
</evidence>
<organism evidence="7 8">
    <name type="scientific">Candidatus Avichristensenella intestinipullorum</name>
    <dbReference type="NCBI Taxonomy" id="2840693"/>
    <lineage>
        <taxon>Bacteria</taxon>
        <taxon>Bacillati</taxon>
        <taxon>Bacillota</taxon>
        <taxon>Clostridia</taxon>
        <taxon>Candidatus Avichristensenella</taxon>
    </lineage>
</organism>
<dbReference type="GO" id="GO:0043093">
    <property type="term" value="P:FtsZ-dependent cytokinesis"/>
    <property type="evidence" value="ECO:0007669"/>
    <property type="project" value="UniProtKB-UniRule"/>
</dbReference>
<reference evidence="7" key="1">
    <citation type="submission" date="2020-10" db="EMBL/GenBank/DDBJ databases">
        <authorList>
            <person name="Gilroy R."/>
        </authorList>
    </citation>
    <scope>NUCLEOTIDE SEQUENCE</scope>
    <source>
        <strain evidence="7">ChiHile30-977</strain>
    </source>
</reference>
<feature type="compositionally biased region" description="Polar residues" evidence="6">
    <location>
        <begin position="46"/>
        <end position="60"/>
    </location>
</feature>
<accession>A0A9D0Z066</accession>
<dbReference type="PANTHER" id="PTHR35798">
    <property type="entry name" value="CELL DIVISION PROTEIN SEPF"/>
    <property type="match status" value="1"/>
</dbReference>
<dbReference type="Pfam" id="PF04472">
    <property type="entry name" value="SepF"/>
    <property type="match status" value="1"/>
</dbReference>
<evidence type="ECO:0000256" key="5">
    <source>
        <dbReference type="HAMAP-Rule" id="MF_01197"/>
    </source>
</evidence>
<evidence type="ECO:0000256" key="6">
    <source>
        <dbReference type="SAM" id="MobiDB-lite"/>
    </source>
</evidence>
<dbReference type="InterPro" id="IPR007561">
    <property type="entry name" value="Cell_div_SepF/SepF-rel"/>
</dbReference>
<dbReference type="GO" id="GO:0005737">
    <property type="term" value="C:cytoplasm"/>
    <property type="evidence" value="ECO:0007669"/>
    <property type="project" value="UniProtKB-SubCell"/>
</dbReference>
<evidence type="ECO:0000313" key="7">
    <source>
        <dbReference type="EMBL" id="HIQ64065.1"/>
    </source>
</evidence>
<feature type="compositionally biased region" description="Acidic residues" evidence="6">
    <location>
        <begin position="20"/>
        <end position="29"/>
    </location>
</feature>
<evidence type="ECO:0000256" key="2">
    <source>
        <dbReference type="ARBA" id="ARBA00023210"/>
    </source>
</evidence>